<organism evidence="2 3">
    <name type="scientific">Daphnia pulex</name>
    <name type="common">Water flea</name>
    <dbReference type="NCBI Taxonomy" id="6669"/>
    <lineage>
        <taxon>Eukaryota</taxon>
        <taxon>Metazoa</taxon>
        <taxon>Ecdysozoa</taxon>
        <taxon>Arthropoda</taxon>
        <taxon>Crustacea</taxon>
        <taxon>Branchiopoda</taxon>
        <taxon>Diplostraca</taxon>
        <taxon>Cladocera</taxon>
        <taxon>Anomopoda</taxon>
        <taxon>Daphniidae</taxon>
        <taxon>Daphnia</taxon>
    </lineage>
</organism>
<dbReference type="EMBL" id="GL732603">
    <property type="protein sequence ID" value="EFX72079.1"/>
    <property type="molecule type" value="Genomic_DNA"/>
</dbReference>
<protein>
    <recommendedName>
        <fullName evidence="1">DUF6570 domain-containing protein</fullName>
    </recommendedName>
</protein>
<reference evidence="2 3" key="1">
    <citation type="journal article" date="2011" name="Science">
        <title>The ecoresponsive genome of Daphnia pulex.</title>
        <authorList>
            <person name="Colbourne J.K."/>
            <person name="Pfrender M.E."/>
            <person name="Gilbert D."/>
            <person name="Thomas W.K."/>
            <person name="Tucker A."/>
            <person name="Oakley T.H."/>
            <person name="Tokishita S."/>
            <person name="Aerts A."/>
            <person name="Arnold G.J."/>
            <person name="Basu M.K."/>
            <person name="Bauer D.J."/>
            <person name="Caceres C.E."/>
            <person name="Carmel L."/>
            <person name="Casola C."/>
            <person name="Choi J.H."/>
            <person name="Detter J.C."/>
            <person name="Dong Q."/>
            <person name="Dusheyko S."/>
            <person name="Eads B.D."/>
            <person name="Frohlich T."/>
            <person name="Geiler-Samerotte K.A."/>
            <person name="Gerlach D."/>
            <person name="Hatcher P."/>
            <person name="Jogdeo S."/>
            <person name="Krijgsveld J."/>
            <person name="Kriventseva E.V."/>
            <person name="Kultz D."/>
            <person name="Laforsch C."/>
            <person name="Lindquist E."/>
            <person name="Lopez J."/>
            <person name="Manak J.R."/>
            <person name="Muller J."/>
            <person name="Pangilinan J."/>
            <person name="Patwardhan R.P."/>
            <person name="Pitluck S."/>
            <person name="Pritham E.J."/>
            <person name="Rechtsteiner A."/>
            <person name="Rho M."/>
            <person name="Rogozin I.B."/>
            <person name="Sakarya O."/>
            <person name="Salamov A."/>
            <person name="Schaack S."/>
            <person name="Shapiro H."/>
            <person name="Shiga Y."/>
            <person name="Skalitzky C."/>
            <person name="Smith Z."/>
            <person name="Souvorov A."/>
            <person name="Sung W."/>
            <person name="Tang Z."/>
            <person name="Tsuchiya D."/>
            <person name="Tu H."/>
            <person name="Vos H."/>
            <person name="Wang M."/>
            <person name="Wolf Y.I."/>
            <person name="Yamagata H."/>
            <person name="Yamada T."/>
            <person name="Ye Y."/>
            <person name="Shaw J.R."/>
            <person name="Andrews J."/>
            <person name="Crease T.J."/>
            <person name="Tang H."/>
            <person name="Lucas S.M."/>
            <person name="Robertson H.M."/>
            <person name="Bork P."/>
            <person name="Koonin E.V."/>
            <person name="Zdobnov E.M."/>
            <person name="Grigoriev I.V."/>
            <person name="Lynch M."/>
            <person name="Boore J.L."/>
        </authorList>
    </citation>
    <scope>NUCLEOTIDE SEQUENCE [LARGE SCALE GENOMIC DNA]</scope>
</reference>
<dbReference type="Pfam" id="PF20209">
    <property type="entry name" value="DUF6570"/>
    <property type="match status" value="1"/>
</dbReference>
<dbReference type="AlphaFoldDB" id="E9H872"/>
<proteinExistence type="predicted"/>
<keyword evidence="3" id="KW-1185">Reference proteome</keyword>
<feature type="domain" description="DUF6570" evidence="1">
    <location>
        <begin position="153"/>
        <end position="293"/>
    </location>
</feature>
<accession>E9H872</accession>
<dbReference type="InParanoid" id="E9H872"/>
<dbReference type="OrthoDB" id="128300at2759"/>
<evidence type="ECO:0000313" key="3">
    <source>
        <dbReference type="Proteomes" id="UP000000305"/>
    </source>
</evidence>
<dbReference type="Proteomes" id="UP000000305">
    <property type="component" value="Unassembled WGS sequence"/>
</dbReference>
<name>E9H872_DAPPU</name>
<dbReference type="HOGENOM" id="CLU_718175_0_0_1"/>
<dbReference type="KEGG" id="dpx:DAPPUDRAFT_326589"/>
<evidence type="ECO:0000259" key="1">
    <source>
        <dbReference type="Pfam" id="PF20209"/>
    </source>
</evidence>
<dbReference type="InterPro" id="IPR046700">
    <property type="entry name" value="DUF6570"/>
</dbReference>
<evidence type="ECO:0000313" key="2">
    <source>
        <dbReference type="EMBL" id="EFX72079.1"/>
    </source>
</evidence>
<sequence>MKYDVSLRESIECPKDSELFDFEFNPDAALLLFHENGGLDRFNCNGKSTEETSILIKPTSTVIKDKCIASYQKAVDYNGHLLDNSLLLPLQLKNEDISKHNSIGEFKSVCSVFEHPNDTKLRFYIHPELVESSSTSNIFSVKLCSTCVNSLRKKKILKPSIADGYDYGRIERLLHMQSLTLVEKHLIALVRLHITEVKLVAPLGDSITAIGSSSLIGNIICFPQDGPKAAAARLLNPETFPWLDDILDTVNVTFIGTDKQYDRYMKHAAESFTKLLQLADKIVENVKRLTGNQSINVERTLGSDIADVRMHPSNDVNSSQEENENLQSATVLPPSKVAIFTPILVTDSAGMDWLPKLNDEEAEIFQQIHDVQSNSSNENFRNSSE</sequence>
<gene>
    <name evidence="2" type="ORF">DAPPUDRAFT_326589</name>
</gene>